<feature type="compositionally biased region" description="Basic residues" evidence="1">
    <location>
        <begin position="1"/>
        <end position="11"/>
    </location>
</feature>
<feature type="transmembrane region" description="Helical" evidence="2">
    <location>
        <begin position="56"/>
        <end position="72"/>
    </location>
</feature>
<keyword evidence="4" id="KW-1185">Reference proteome</keyword>
<sequence length="670" mass="77054">MQVRNHSHHHHCDNINTTSSITHSSSSHHVSVSTSSSFHSNSSLIISSTIRKNPPIVIFVILSTLLLLVLLSRNDHYHNGISVVNGYSPPSPPPSQLVFDHVLFPKLEILGLPPVNQYYYPTMYSVDTDYYDFCLLKKDTSQMKRAGGAKPLFTPFEFSCVDYLCPIDTRFDFTNSTQRESLSFILNYCLYCNETESQLFREALRDGNCDSMDFVNNMEVSQEFYGSKNNSEVLSYLMDAHCNPDISSSNERRNLGLFNSMFFTSEHFKNSFYNYRHKKNSTITFNTVLEDVILTDLFEYYFSDYLKKNVTEWHVPLNAPFTCWCEYSPQGEQVGFYAFQCYDFYQSYQVPFVYRFAVVFFAVVYGTLFLALSFFILIPRFVERVRSFTKRSDLPLASNGKKVLMFFTHFFDILVQPPVFFWIATIAGFLENLFKFIFNFSSAYGLYSSYFSGIGRALTAVFMVCGYSALVVQWSHAIDLYNRASKDINGKLSIFNKVILIVFYCSVIITLIIAAIVFATISSYGYAWIVLTIAVLVFLVTFVVGFTFYGMKILLTLRKQSNRGVFEYRFTKFILMTTGMFVFGWFVCFFTLLTYIFGADVLSVFYGITRNLFLDSCLCIVISVSSYITFTPDAFRMTYGKWFFEKLSLITLCCKPVRSTSNEADQASNL</sequence>
<feature type="region of interest" description="Disordered" evidence="1">
    <location>
        <begin position="1"/>
        <end position="28"/>
    </location>
</feature>
<feature type="transmembrane region" description="Helical" evidence="2">
    <location>
        <begin position="352"/>
        <end position="382"/>
    </location>
</feature>
<dbReference type="EMBL" id="VFQX01000058">
    <property type="protein sequence ID" value="KAF0973748.1"/>
    <property type="molecule type" value="Genomic_DNA"/>
</dbReference>
<feature type="transmembrane region" description="Helical" evidence="2">
    <location>
        <begin position="403"/>
        <end position="430"/>
    </location>
</feature>
<feature type="compositionally biased region" description="Low complexity" evidence="1">
    <location>
        <begin position="15"/>
        <end position="28"/>
    </location>
</feature>
<name>A0A6A5BI67_NAEFO</name>
<comment type="caution">
    <text evidence="3">The sequence shown here is derived from an EMBL/GenBank/DDBJ whole genome shotgun (WGS) entry which is preliminary data.</text>
</comment>
<reference evidence="3 4" key="1">
    <citation type="journal article" date="2019" name="Sci. Rep.">
        <title>Nanopore sequencing improves the draft genome of the human pathogenic amoeba Naegleria fowleri.</title>
        <authorList>
            <person name="Liechti N."/>
            <person name="Schurch N."/>
            <person name="Bruggmann R."/>
            <person name="Wittwer M."/>
        </authorList>
    </citation>
    <scope>NUCLEOTIDE SEQUENCE [LARGE SCALE GENOMIC DNA]</scope>
    <source>
        <strain evidence="3 4">ATCC 30894</strain>
    </source>
</reference>
<dbReference type="OrthoDB" id="10326856at2759"/>
<dbReference type="AlphaFoldDB" id="A0A6A5BI67"/>
<feature type="transmembrane region" description="Helical" evidence="2">
    <location>
        <begin position="450"/>
        <end position="474"/>
    </location>
</feature>
<evidence type="ECO:0000313" key="3">
    <source>
        <dbReference type="EMBL" id="KAF0973748.1"/>
    </source>
</evidence>
<dbReference type="Proteomes" id="UP000444721">
    <property type="component" value="Unassembled WGS sequence"/>
</dbReference>
<dbReference type="VEuPathDB" id="AmoebaDB:NfTy_009050"/>
<feature type="transmembrane region" description="Helical" evidence="2">
    <location>
        <begin position="612"/>
        <end position="630"/>
    </location>
</feature>
<keyword evidence="2" id="KW-0472">Membrane</keyword>
<feature type="transmembrane region" description="Helical" evidence="2">
    <location>
        <begin position="525"/>
        <end position="549"/>
    </location>
</feature>
<evidence type="ECO:0000256" key="1">
    <source>
        <dbReference type="SAM" id="MobiDB-lite"/>
    </source>
</evidence>
<evidence type="ECO:0000256" key="2">
    <source>
        <dbReference type="SAM" id="Phobius"/>
    </source>
</evidence>
<organism evidence="3 4">
    <name type="scientific">Naegleria fowleri</name>
    <name type="common">Brain eating amoeba</name>
    <dbReference type="NCBI Taxonomy" id="5763"/>
    <lineage>
        <taxon>Eukaryota</taxon>
        <taxon>Discoba</taxon>
        <taxon>Heterolobosea</taxon>
        <taxon>Tetramitia</taxon>
        <taxon>Eutetramitia</taxon>
        <taxon>Vahlkampfiidae</taxon>
        <taxon>Naegleria</taxon>
    </lineage>
</organism>
<protein>
    <submittedName>
        <fullName evidence="3">Uncharacterized protein</fullName>
    </submittedName>
</protein>
<keyword evidence="2" id="KW-1133">Transmembrane helix</keyword>
<evidence type="ECO:0000313" key="4">
    <source>
        <dbReference type="Proteomes" id="UP000444721"/>
    </source>
</evidence>
<feature type="transmembrane region" description="Helical" evidence="2">
    <location>
        <begin position="494"/>
        <end position="519"/>
    </location>
</feature>
<dbReference type="GeneID" id="68114353"/>
<proteinExistence type="predicted"/>
<gene>
    <name evidence="3" type="ORF">FDP41_007135</name>
</gene>
<dbReference type="RefSeq" id="XP_044558461.1">
    <property type="nucleotide sequence ID" value="XM_044710847.1"/>
</dbReference>
<keyword evidence="2" id="KW-0812">Transmembrane</keyword>
<feature type="transmembrane region" description="Helical" evidence="2">
    <location>
        <begin position="570"/>
        <end position="597"/>
    </location>
</feature>
<dbReference type="VEuPathDB" id="AmoebaDB:NF0075930"/>
<dbReference type="VEuPathDB" id="AmoebaDB:FDP41_007135"/>
<accession>A0A6A5BI67</accession>